<dbReference type="GO" id="GO:0016787">
    <property type="term" value="F:hydrolase activity"/>
    <property type="evidence" value="ECO:0007669"/>
    <property type="project" value="UniProtKB-KW"/>
</dbReference>
<sequence length="224" mass="23605">MTSSLTQVPGSPLVFRPRPAAGVPLARLLLLHGVGGNETNLLAVAEALDPRLEIAFVRGPLTLGPDQYAWFHVRFGPNGPSIDAAQAEASRQQLIGLVRALRQADGAAPLPTLIGGFSQGGIMSASVGLSAPEAVRGFAILSGRILPEIAEHLAPREALAGLDAFIAHGEYDDKLPISWAERADAMLDELGVPHRVHRYPVGHQLSEAIVDDFAAWVAQRGAAA</sequence>
<reference evidence="4" key="1">
    <citation type="submission" date="2017-09" db="EMBL/GenBank/DDBJ databases">
        <title>FDA dAtabase for Regulatory Grade micrObial Sequences (FDA-ARGOS): Supporting development and validation of Infectious Disease Dx tests.</title>
        <authorList>
            <person name="Minogue T."/>
            <person name="Wolcott M."/>
            <person name="Wasieloski L."/>
            <person name="Aguilar W."/>
            <person name="Moore D."/>
            <person name="Tallon L."/>
            <person name="Sadzewicz L."/>
            <person name="Ott S."/>
            <person name="Zhao X."/>
            <person name="Nagaraj S."/>
            <person name="Vavikolanu K."/>
            <person name="Aluvathingal J."/>
            <person name="Nadendla S."/>
            <person name="Sichtig H."/>
        </authorList>
    </citation>
    <scope>NUCLEOTIDE SEQUENCE [LARGE SCALE GENOMIC DNA]</scope>
    <source>
        <strain evidence="4">FDAARGOS_390</strain>
    </source>
</reference>
<keyword evidence="2" id="KW-0378">Hydrolase</keyword>
<dbReference type="AlphaFoldDB" id="A0A2A7SDA8"/>
<dbReference type="Gene3D" id="3.40.50.1820">
    <property type="entry name" value="alpha/beta hydrolase"/>
    <property type="match status" value="1"/>
</dbReference>
<evidence type="ECO:0000256" key="1">
    <source>
        <dbReference type="ARBA" id="ARBA00006499"/>
    </source>
</evidence>
<organism evidence="3 4">
    <name type="scientific">Burkholderia gladioli</name>
    <name type="common">Pseudomonas marginata</name>
    <name type="synonym">Phytomonas marginata</name>
    <dbReference type="NCBI Taxonomy" id="28095"/>
    <lineage>
        <taxon>Bacteria</taxon>
        <taxon>Pseudomonadati</taxon>
        <taxon>Pseudomonadota</taxon>
        <taxon>Betaproteobacteria</taxon>
        <taxon>Burkholderiales</taxon>
        <taxon>Burkholderiaceae</taxon>
        <taxon>Burkholderia</taxon>
    </lineage>
</organism>
<dbReference type="InterPro" id="IPR003140">
    <property type="entry name" value="PLipase/COase/thioEstase"/>
</dbReference>
<dbReference type="PANTHER" id="PTHR10655">
    <property type="entry name" value="LYSOPHOSPHOLIPASE-RELATED"/>
    <property type="match status" value="1"/>
</dbReference>
<dbReference type="RefSeq" id="WP_096752977.1">
    <property type="nucleotide sequence ID" value="NZ_CADEPO010000019.1"/>
</dbReference>
<evidence type="ECO:0000256" key="2">
    <source>
        <dbReference type="ARBA" id="ARBA00022801"/>
    </source>
</evidence>
<dbReference type="InterPro" id="IPR029058">
    <property type="entry name" value="AB_hydrolase_fold"/>
</dbReference>
<evidence type="ECO:0000313" key="3">
    <source>
        <dbReference type="EMBL" id="PEH41551.1"/>
    </source>
</evidence>
<dbReference type="EMBL" id="PDDY01000001">
    <property type="protein sequence ID" value="PEH41551.1"/>
    <property type="molecule type" value="Genomic_DNA"/>
</dbReference>
<dbReference type="SUPFAM" id="SSF53474">
    <property type="entry name" value="alpha/beta-Hydrolases"/>
    <property type="match status" value="1"/>
</dbReference>
<accession>A0A2A7SDA8</accession>
<dbReference type="PANTHER" id="PTHR10655:SF17">
    <property type="entry name" value="LYSOPHOSPHOLIPASE-LIKE PROTEIN 1"/>
    <property type="match status" value="1"/>
</dbReference>
<dbReference type="Proteomes" id="UP000220629">
    <property type="component" value="Unassembled WGS sequence"/>
</dbReference>
<evidence type="ECO:0000313" key="4">
    <source>
        <dbReference type="Proteomes" id="UP000220629"/>
    </source>
</evidence>
<dbReference type="Pfam" id="PF02230">
    <property type="entry name" value="Abhydrolase_2"/>
    <property type="match status" value="1"/>
</dbReference>
<dbReference type="InterPro" id="IPR050565">
    <property type="entry name" value="LYPA1-2/EST-like"/>
</dbReference>
<proteinExistence type="inferred from homology"/>
<protein>
    <submittedName>
        <fullName evidence="3">Phospholipase</fullName>
    </submittedName>
</protein>
<name>A0A2A7SDA8_BURGA</name>
<gene>
    <name evidence="3" type="ORF">CRM94_04920</name>
</gene>
<comment type="similarity">
    <text evidence="1">Belongs to the AB hydrolase superfamily. AB hydrolase 2 family.</text>
</comment>
<comment type="caution">
    <text evidence="3">The sequence shown here is derived from an EMBL/GenBank/DDBJ whole genome shotgun (WGS) entry which is preliminary data.</text>
</comment>